<dbReference type="Proteomes" id="UP000198820">
    <property type="component" value="Unassembled WGS sequence"/>
</dbReference>
<evidence type="ECO:0000313" key="1">
    <source>
        <dbReference type="EMBL" id="SEA11216.1"/>
    </source>
</evidence>
<dbReference type="RefSeq" id="WP_093240663.1">
    <property type="nucleotide sequence ID" value="NZ_FNQF01000003.1"/>
</dbReference>
<dbReference type="AlphaFoldDB" id="A0A1H3YI16"/>
<name>A0A1H3YI16_9FLAO</name>
<sequence>MKIVIQIVLTVIIGVLGYYTYKSVYGPVEFNKVKEKRYQEVILKLKDIRDAEMAHREITGKFTGSFDSLVKFLDTAQYVVTQRRDTTFLDEEYKKTYNVDKYIEDVVIDTLGYTSVKDSLFKKTNRYKDMMYVPHTDNKKFELEAGFLQKDNNKIAVFEAKVNKSDILNDLDQDLVVQEKQTVAVDGVNGEYIKVGSMTEVNTSGNWPKNYGDND</sequence>
<organism evidence="1 2">
    <name type="scientific">Psychroflexus halocasei</name>
    <dbReference type="NCBI Taxonomy" id="908615"/>
    <lineage>
        <taxon>Bacteria</taxon>
        <taxon>Pseudomonadati</taxon>
        <taxon>Bacteroidota</taxon>
        <taxon>Flavobacteriia</taxon>
        <taxon>Flavobacteriales</taxon>
        <taxon>Flavobacteriaceae</taxon>
        <taxon>Psychroflexus</taxon>
    </lineage>
</organism>
<gene>
    <name evidence="1" type="ORF">SAMN05421540_103155</name>
</gene>
<dbReference type="EMBL" id="FNQF01000003">
    <property type="protein sequence ID" value="SEA11216.1"/>
    <property type="molecule type" value="Genomic_DNA"/>
</dbReference>
<accession>A0A1H3YI16</accession>
<dbReference type="STRING" id="908615.SAMN05421540_103155"/>
<reference evidence="1 2" key="1">
    <citation type="submission" date="2016-10" db="EMBL/GenBank/DDBJ databases">
        <authorList>
            <person name="de Groot N.N."/>
        </authorList>
    </citation>
    <scope>NUCLEOTIDE SEQUENCE [LARGE SCALE GENOMIC DNA]</scope>
    <source>
        <strain evidence="1 2">DSM 23581</strain>
    </source>
</reference>
<evidence type="ECO:0000313" key="2">
    <source>
        <dbReference type="Proteomes" id="UP000198820"/>
    </source>
</evidence>
<proteinExistence type="predicted"/>
<keyword evidence="2" id="KW-1185">Reference proteome</keyword>
<protein>
    <submittedName>
        <fullName evidence="1">Uncharacterized protein</fullName>
    </submittedName>
</protein>